<sequence>MPNKIQRITTVNIHSFKQVFIIGNQIPVPHGSLTPSNAPYPPQNNYEIMNYPKGPEGDGMGTGFQQNHLPPQYIAVIP</sequence>
<dbReference type="AlphaFoldDB" id="A0A4W5MGK4"/>
<dbReference type="Ensembl" id="ENSHHUT00000038362.1">
    <property type="protein sequence ID" value="ENSHHUP00000036889.1"/>
    <property type="gene ID" value="ENSHHUG00000023129.1"/>
</dbReference>
<feature type="region of interest" description="Disordered" evidence="1">
    <location>
        <begin position="33"/>
        <end position="67"/>
    </location>
</feature>
<dbReference type="Proteomes" id="UP000314982">
    <property type="component" value="Unassembled WGS sequence"/>
</dbReference>
<dbReference type="STRING" id="62062.ENSHHUP00000036889"/>
<organism evidence="2 3">
    <name type="scientific">Hucho hucho</name>
    <name type="common">huchen</name>
    <dbReference type="NCBI Taxonomy" id="62062"/>
    <lineage>
        <taxon>Eukaryota</taxon>
        <taxon>Metazoa</taxon>
        <taxon>Chordata</taxon>
        <taxon>Craniata</taxon>
        <taxon>Vertebrata</taxon>
        <taxon>Euteleostomi</taxon>
        <taxon>Actinopterygii</taxon>
        <taxon>Neopterygii</taxon>
        <taxon>Teleostei</taxon>
        <taxon>Protacanthopterygii</taxon>
        <taxon>Salmoniformes</taxon>
        <taxon>Salmonidae</taxon>
        <taxon>Salmoninae</taxon>
        <taxon>Hucho</taxon>
    </lineage>
</organism>
<evidence type="ECO:0000313" key="2">
    <source>
        <dbReference type="Ensembl" id="ENSHHUP00000036889.1"/>
    </source>
</evidence>
<keyword evidence="3" id="KW-1185">Reference proteome</keyword>
<dbReference type="Ensembl" id="ENSHHUT00000038367.1">
    <property type="protein sequence ID" value="ENSHHUP00000036894.1"/>
    <property type="gene ID" value="ENSHHUG00000023129.1"/>
</dbReference>
<reference evidence="3" key="1">
    <citation type="submission" date="2018-06" db="EMBL/GenBank/DDBJ databases">
        <title>Genome assembly of Danube salmon.</title>
        <authorList>
            <person name="Macqueen D.J."/>
            <person name="Gundappa M.K."/>
        </authorList>
    </citation>
    <scope>NUCLEOTIDE SEQUENCE [LARGE SCALE GENOMIC DNA]</scope>
</reference>
<accession>A0A4W5MGK4</accession>
<evidence type="ECO:0000256" key="1">
    <source>
        <dbReference type="SAM" id="MobiDB-lite"/>
    </source>
</evidence>
<protein>
    <submittedName>
        <fullName evidence="2">Uncharacterized protein</fullName>
    </submittedName>
</protein>
<feature type="compositionally biased region" description="Polar residues" evidence="1">
    <location>
        <begin position="33"/>
        <end position="47"/>
    </location>
</feature>
<proteinExistence type="predicted"/>
<evidence type="ECO:0000313" key="3">
    <source>
        <dbReference type="Proteomes" id="UP000314982"/>
    </source>
</evidence>
<reference evidence="2" key="2">
    <citation type="submission" date="2025-05" db="UniProtKB">
        <authorList>
            <consortium name="Ensembl"/>
        </authorList>
    </citation>
    <scope>IDENTIFICATION</scope>
</reference>
<name>A0A4W5MGK4_9TELE</name>